<evidence type="ECO:0000259" key="4">
    <source>
        <dbReference type="Pfam" id="PF03081"/>
    </source>
</evidence>
<dbReference type="Proteomes" id="UP000265520">
    <property type="component" value="Unassembled WGS sequence"/>
</dbReference>
<dbReference type="Gene3D" id="1.20.1280.170">
    <property type="entry name" value="Exocyst complex component Exo70"/>
    <property type="match status" value="1"/>
</dbReference>
<dbReference type="GO" id="GO:0005546">
    <property type="term" value="F:phosphatidylinositol-4,5-bisphosphate binding"/>
    <property type="evidence" value="ECO:0007669"/>
    <property type="project" value="InterPro"/>
</dbReference>
<dbReference type="PANTHER" id="PTHR12542">
    <property type="entry name" value="EXOCYST COMPLEX PROTEIN EXO70"/>
    <property type="match status" value="1"/>
</dbReference>
<dbReference type="GO" id="GO:0006887">
    <property type="term" value="P:exocytosis"/>
    <property type="evidence" value="ECO:0007669"/>
    <property type="project" value="UniProtKB-KW"/>
</dbReference>
<proteinExistence type="inferred from homology"/>
<evidence type="ECO:0000256" key="3">
    <source>
        <dbReference type="RuleBase" id="RU365026"/>
    </source>
</evidence>
<dbReference type="InterPro" id="IPR016159">
    <property type="entry name" value="Cullin_repeat-like_dom_sf"/>
</dbReference>
<dbReference type="AlphaFoldDB" id="A0A392QX17"/>
<dbReference type="Pfam" id="PF03081">
    <property type="entry name" value="Exo70_C"/>
    <property type="match status" value="1"/>
</dbReference>
<comment type="similarity">
    <text evidence="1 3">Belongs to the EXO70 family.</text>
</comment>
<reference evidence="5 6" key="1">
    <citation type="journal article" date="2018" name="Front. Plant Sci.">
        <title>Red Clover (Trifolium pratense) and Zigzag Clover (T. medium) - A Picture of Genomic Similarities and Differences.</title>
        <authorList>
            <person name="Dluhosova J."/>
            <person name="Istvanek J."/>
            <person name="Nedelnik J."/>
            <person name="Repkova J."/>
        </authorList>
    </citation>
    <scope>NUCLEOTIDE SEQUENCE [LARGE SCALE GENOMIC DNA]</scope>
    <source>
        <strain evidence="6">cv. 10/8</strain>
        <tissue evidence="5">Leaf</tissue>
    </source>
</reference>
<keyword evidence="6" id="KW-1185">Reference proteome</keyword>
<dbReference type="SUPFAM" id="SSF74788">
    <property type="entry name" value="Cullin repeat-like"/>
    <property type="match status" value="1"/>
</dbReference>
<dbReference type="GO" id="GO:0000145">
    <property type="term" value="C:exocyst"/>
    <property type="evidence" value="ECO:0007669"/>
    <property type="project" value="InterPro"/>
</dbReference>
<protein>
    <recommendedName>
        <fullName evidence="3">Exocyst subunit Exo70 family protein</fullName>
    </recommendedName>
</protein>
<keyword evidence="3" id="KW-0653">Protein transport</keyword>
<dbReference type="EMBL" id="LXQA010168390">
    <property type="protein sequence ID" value="MCI28838.1"/>
    <property type="molecule type" value="Genomic_DNA"/>
</dbReference>
<dbReference type="InterPro" id="IPR004140">
    <property type="entry name" value="Exo70"/>
</dbReference>
<evidence type="ECO:0000313" key="6">
    <source>
        <dbReference type="Proteomes" id="UP000265520"/>
    </source>
</evidence>
<dbReference type="InterPro" id="IPR046364">
    <property type="entry name" value="Exo70_C"/>
</dbReference>
<evidence type="ECO:0000313" key="5">
    <source>
        <dbReference type="EMBL" id="MCI28838.1"/>
    </source>
</evidence>
<feature type="domain" description="Exocyst complex subunit Exo70 C-terminal" evidence="4">
    <location>
        <begin position="19"/>
        <end position="60"/>
    </location>
</feature>
<sequence length="60" mass="7020">MSIEEVQKVEWKSLDEKMKNWVQAVKVVFRVLLSGEKRLCDSLFGDLDDLKEICFNETAK</sequence>
<feature type="non-terminal residue" evidence="5">
    <location>
        <position position="60"/>
    </location>
</feature>
<organism evidence="5 6">
    <name type="scientific">Trifolium medium</name>
    <dbReference type="NCBI Taxonomy" id="97028"/>
    <lineage>
        <taxon>Eukaryota</taxon>
        <taxon>Viridiplantae</taxon>
        <taxon>Streptophyta</taxon>
        <taxon>Embryophyta</taxon>
        <taxon>Tracheophyta</taxon>
        <taxon>Spermatophyta</taxon>
        <taxon>Magnoliopsida</taxon>
        <taxon>eudicotyledons</taxon>
        <taxon>Gunneridae</taxon>
        <taxon>Pentapetalae</taxon>
        <taxon>rosids</taxon>
        <taxon>fabids</taxon>
        <taxon>Fabales</taxon>
        <taxon>Fabaceae</taxon>
        <taxon>Papilionoideae</taxon>
        <taxon>50 kb inversion clade</taxon>
        <taxon>NPAAA clade</taxon>
        <taxon>Hologalegina</taxon>
        <taxon>IRL clade</taxon>
        <taxon>Trifolieae</taxon>
        <taxon>Trifolium</taxon>
    </lineage>
</organism>
<comment type="caution">
    <text evidence="5">The sequence shown here is derived from an EMBL/GenBank/DDBJ whole genome shotgun (WGS) entry which is preliminary data.</text>
</comment>
<evidence type="ECO:0000256" key="1">
    <source>
        <dbReference type="ARBA" id="ARBA00006756"/>
    </source>
</evidence>
<evidence type="ECO:0000256" key="2">
    <source>
        <dbReference type="ARBA" id="ARBA00022448"/>
    </source>
</evidence>
<accession>A0A392QX17</accession>
<keyword evidence="3" id="KW-0268">Exocytosis</keyword>
<dbReference type="PANTHER" id="PTHR12542:SF142">
    <property type="entry name" value="EXOCYST SUBUNIT EXO70 FAMILY PROTEIN"/>
    <property type="match status" value="1"/>
</dbReference>
<comment type="function">
    <text evidence="3">Component of the exocyst complex.</text>
</comment>
<dbReference type="GO" id="GO:0015031">
    <property type="term" value="P:protein transport"/>
    <property type="evidence" value="ECO:0007669"/>
    <property type="project" value="UniProtKB-KW"/>
</dbReference>
<name>A0A392QX17_9FABA</name>
<keyword evidence="2 3" id="KW-0813">Transport</keyword>